<gene>
    <name evidence="12" type="ORF">HAX54_024614</name>
</gene>
<evidence type="ECO:0000256" key="1">
    <source>
        <dbReference type="ARBA" id="ARBA00004370"/>
    </source>
</evidence>
<dbReference type="InterPro" id="IPR001128">
    <property type="entry name" value="Cyt_P450"/>
</dbReference>
<keyword evidence="9 11" id="KW-0503">Monooxygenase</keyword>
<proteinExistence type="inferred from homology"/>
<dbReference type="EMBL" id="JACEIK010000003">
    <property type="protein sequence ID" value="MCD7445914.1"/>
    <property type="molecule type" value="Genomic_DNA"/>
</dbReference>
<dbReference type="PRINTS" id="PR00385">
    <property type="entry name" value="P450"/>
</dbReference>
<evidence type="ECO:0000256" key="5">
    <source>
        <dbReference type="ARBA" id="ARBA00022723"/>
    </source>
</evidence>
<dbReference type="InterPro" id="IPR017972">
    <property type="entry name" value="Cyt_P450_CS"/>
</dbReference>
<dbReference type="Proteomes" id="UP000823775">
    <property type="component" value="Unassembled WGS sequence"/>
</dbReference>
<keyword evidence="7 11" id="KW-0560">Oxidoreductase</keyword>
<accession>A0ABS8RJZ8</accession>
<dbReference type="Pfam" id="PF00067">
    <property type="entry name" value="p450"/>
    <property type="match status" value="1"/>
</dbReference>
<evidence type="ECO:0000256" key="11">
    <source>
        <dbReference type="RuleBase" id="RU000461"/>
    </source>
</evidence>
<protein>
    <recommendedName>
        <fullName evidence="14">Cytochrome P450</fullName>
    </recommendedName>
</protein>
<dbReference type="SUPFAM" id="SSF48264">
    <property type="entry name" value="Cytochrome P450"/>
    <property type="match status" value="1"/>
</dbReference>
<evidence type="ECO:0000256" key="7">
    <source>
        <dbReference type="ARBA" id="ARBA00023002"/>
    </source>
</evidence>
<evidence type="ECO:0000256" key="8">
    <source>
        <dbReference type="ARBA" id="ARBA00023004"/>
    </source>
</evidence>
<dbReference type="InterPro" id="IPR002401">
    <property type="entry name" value="Cyt_P450_E_grp-I"/>
</dbReference>
<dbReference type="InterPro" id="IPR050665">
    <property type="entry name" value="Cytochrome_P450_Monooxygen"/>
</dbReference>
<dbReference type="PRINTS" id="PR00463">
    <property type="entry name" value="EP450I"/>
</dbReference>
<evidence type="ECO:0000256" key="10">
    <source>
        <dbReference type="ARBA" id="ARBA00023136"/>
    </source>
</evidence>
<evidence type="ECO:0000313" key="13">
    <source>
        <dbReference type="Proteomes" id="UP000823775"/>
    </source>
</evidence>
<evidence type="ECO:0000256" key="6">
    <source>
        <dbReference type="ARBA" id="ARBA00022989"/>
    </source>
</evidence>
<dbReference type="PROSITE" id="PS00086">
    <property type="entry name" value="CYTOCHROME_P450"/>
    <property type="match status" value="1"/>
</dbReference>
<comment type="caution">
    <text evidence="12">The sequence shown here is derived from an EMBL/GenBank/DDBJ whole genome shotgun (WGS) entry which is preliminary data.</text>
</comment>
<keyword evidence="13" id="KW-1185">Reference proteome</keyword>
<dbReference type="PANTHER" id="PTHR24282:SF20">
    <property type="entry name" value="CYTOCHROME P450 CYP749A22-LIKE"/>
    <property type="match status" value="1"/>
</dbReference>
<dbReference type="InterPro" id="IPR036396">
    <property type="entry name" value="Cyt_P450_sf"/>
</dbReference>
<dbReference type="PANTHER" id="PTHR24282">
    <property type="entry name" value="CYTOCHROME P450 FAMILY MEMBER"/>
    <property type="match status" value="1"/>
</dbReference>
<reference evidence="12 13" key="1">
    <citation type="journal article" date="2021" name="BMC Genomics">
        <title>Datura genome reveals duplications of psychoactive alkaloid biosynthetic genes and high mutation rate following tissue culture.</title>
        <authorList>
            <person name="Rajewski A."/>
            <person name="Carter-House D."/>
            <person name="Stajich J."/>
            <person name="Litt A."/>
        </authorList>
    </citation>
    <scope>NUCLEOTIDE SEQUENCE [LARGE SCALE GENOMIC DNA]</scope>
    <source>
        <strain evidence="12">AR-01</strain>
    </source>
</reference>
<keyword evidence="6" id="KW-1133">Transmembrane helix</keyword>
<keyword evidence="5 11" id="KW-0479">Metal-binding</keyword>
<keyword evidence="8 11" id="KW-0408">Iron</keyword>
<evidence type="ECO:0000256" key="4">
    <source>
        <dbReference type="ARBA" id="ARBA00022692"/>
    </source>
</evidence>
<comment type="similarity">
    <text evidence="2 11">Belongs to the cytochrome P450 family.</text>
</comment>
<evidence type="ECO:0000256" key="9">
    <source>
        <dbReference type="ARBA" id="ARBA00023033"/>
    </source>
</evidence>
<dbReference type="Gene3D" id="1.10.630.10">
    <property type="entry name" value="Cytochrome P450"/>
    <property type="match status" value="1"/>
</dbReference>
<sequence length="509" mass="59074">MMMMMIVILACFLFISLLVILVRVFKKLWWTPFHVQFLMKSQAIQGPPYKFLHGNTKEIVEMRKNSISKAMDHLSHDIFPRILPHIFSWKKQYGANFLYWYGLQPELVVTEPELLKEILSNRNNNFPKIDLEGFSQKLLGDGVSSSKGEKWAKMRKLANHVFHGESLKSMIPVMIMSCETMLERWKMYEEKEIEVFEEFRLLTSEIISRTAFGSSYLEGKNIFQMLMKLALLVSRNAHKIRLPGISQIWKISDEIESEKLEQGIRDSITRIIKKREQEKIGKEHNFGSDFLGKLLEAYQEYRISVEDIVDECKTFYFAGHETTTSLLGWTIFLLATNKNWQEKARKEVLESFGQKVPTADGLSRLKIMNMILDESLRLYPPVPFIKRKVDKKVQLGKLTLPPQMQLYISPLAVQHDPKIWGEDVHVFKPERFAEGAVKATNNNPVAFLPFGYGPRTCLGLNFAMIEAKATLSMILQRYMFTISPTYIHSPVQLFMLRPQHGVKIILQKI</sequence>
<evidence type="ECO:0000256" key="2">
    <source>
        <dbReference type="ARBA" id="ARBA00010617"/>
    </source>
</evidence>
<comment type="subcellular location">
    <subcellularLocation>
        <location evidence="1">Membrane</location>
    </subcellularLocation>
</comment>
<name>A0ABS8RJZ8_DATST</name>
<keyword evidence="4" id="KW-0812">Transmembrane</keyword>
<keyword evidence="3 11" id="KW-0349">Heme</keyword>
<keyword evidence="10" id="KW-0472">Membrane</keyword>
<evidence type="ECO:0000256" key="3">
    <source>
        <dbReference type="ARBA" id="ARBA00022617"/>
    </source>
</evidence>
<organism evidence="12 13">
    <name type="scientific">Datura stramonium</name>
    <name type="common">Jimsonweed</name>
    <name type="synonym">Common thornapple</name>
    <dbReference type="NCBI Taxonomy" id="4076"/>
    <lineage>
        <taxon>Eukaryota</taxon>
        <taxon>Viridiplantae</taxon>
        <taxon>Streptophyta</taxon>
        <taxon>Embryophyta</taxon>
        <taxon>Tracheophyta</taxon>
        <taxon>Spermatophyta</taxon>
        <taxon>Magnoliopsida</taxon>
        <taxon>eudicotyledons</taxon>
        <taxon>Gunneridae</taxon>
        <taxon>Pentapetalae</taxon>
        <taxon>asterids</taxon>
        <taxon>lamiids</taxon>
        <taxon>Solanales</taxon>
        <taxon>Solanaceae</taxon>
        <taxon>Solanoideae</taxon>
        <taxon>Datureae</taxon>
        <taxon>Datura</taxon>
    </lineage>
</organism>
<evidence type="ECO:0000313" key="12">
    <source>
        <dbReference type="EMBL" id="MCD7445914.1"/>
    </source>
</evidence>
<evidence type="ECO:0008006" key="14">
    <source>
        <dbReference type="Google" id="ProtNLM"/>
    </source>
</evidence>